<sequence length="55" mass="6782">MSYFQLKLEAWIEDVNREDGFTLRLFEKITDTMFFLIKWAGIPFVLYLFIEISRW</sequence>
<organism evidence="2 3">
    <name type="scientific">Neobacillus novalis</name>
    <dbReference type="NCBI Taxonomy" id="220687"/>
    <lineage>
        <taxon>Bacteria</taxon>
        <taxon>Bacillati</taxon>
        <taxon>Bacillota</taxon>
        <taxon>Bacilli</taxon>
        <taxon>Bacillales</taxon>
        <taxon>Bacillaceae</taxon>
        <taxon>Neobacillus</taxon>
    </lineage>
</organism>
<dbReference type="EMBL" id="CP126114">
    <property type="protein sequence ID" value="WHY84306.1"/>
    <property type="molecule type" value="Genomic_DNA"/>
</dbReference>
<name>A0AA95MNH3_9BACI</name>
<keyword evidence="1" id="KW-1133">Transmembrane helix</keyword>
<reference evidence="2" key="1">
    <citation type="submission" date="2023-05" db="EMBL/GenBank/DDBJ databases">
        <title>Comparative genomics of Bacillaceae isolates and their secondary metabolite potential.</title>
        <authorList>
            <person name="Song L."/>
            <person name="Nielsen L.J."/>
            <person name="Mohite O."/>
            <person name="Xu X."/>
            <person name="Weber T."/>
            <person name="Kovacs A.T."/>
        </authorList>
    </citation>
    <scope>NUCLEOTIDE SEQUENCE</scope>
    <source>
        <strain evidence="2">XLM17</strain>
    </source>
</reference>
<accession>A0AA95MNH3</accession>
<protein>
    <submittedName>
        <fullName evidence="2">Uncharacterized protein</fullName>
    </submittedName>
</protein>
<evidence type="ECO:0000256" key="1">
    <source>
        <dbReference type="SAM" id="Phobius"/>
    </source>
</evidence>
<dbReference type="AlphaFoldDB" id="A0AA95MNH3"/>
<keyword evidence="1" id="KW-0472">Membrane</keyword>
<dbReference type="Proteomes" id="UP001178288">
    <property type="component" value="Chromosome"/>
</dbReference>
<gene>
    <name evidence="2" type="ORF">QNH39_16755</name>
</gene>
<keyword evidence="3" id="KW-1185">Reference proteome</keyword>
<keyword evidence="1" id="KW-0812">Transmembrane</keyword>
<dbReference type="RefSeq" id="WP_156482258.1">
    <property type="nucleotide sequence ID" value="NZ_CP126114.1"/>
</dbReference>
<evidence type="ECO:0000313" key="3">
    <source>
        <dbReference type="Proteomes" id="UP001178288"/>
    </source>
</evidence>
<dbReference type="KEGG" id="nnv:QNH39_16755"/>
<feature type="transmembrane region" description="Helical" evidence="1">
    <location>
        <begin position="32"/>
        <end position="50"/>
    </location>
</feature>
<evidence type="ECO:0000313" key="2">
    <source>
        <dbReference type="EMBL" id="WHY84306.1"/>
    </source>
</evidence>
<proteinExistence type="predicted"/>